<organism evidence="1 2">
    <name type="scientific">Henosepilachna vigintioctopunctata</name>
    <dbReference type="NCBI Taxonomy" id="420089"/>
    <lineage>
        <taxon>Eukaryota</taxon>
        <taxon>Metazoa</taxon>
        <taxon>Ecdysozoa</taxon>
        <taxon>Arthropoda</taxon>
        <taxon>Hexapoda</taxon>
        <taxon>Insecta</taxon>
        <taxon>Pterygota</taxon>
        <taxon>Neoptera</taxon>
        <taxon>Endopterygota</taxon>
        <taxon>Coleoptera</taxon>
        <taxon>Polyphaga</taxon>
        <taxon>Cucujiformia</taxon>
        <taxon>Coccinelloidea</taxon>
        <taxon>Coccinellidae</taxon>
        <taxon>Epilachninae</taxon>
        <taxon>Epilachnini</taxon>
        <taxon>Henosepilachna</taxon>
    </lineage>
</organism>
<gene>
    <name evidence="1" type="ORF">WA026_008106</name>
</gene>
<protein>
    <submittedName>
        <fullName evidence="1">Uncharacterized protein</fullName>
    </submittedName>
</protein>
<sequence length="104" mass="12244">LIRPVVLYGSDTWIRRPEEIKVIVEDQEFNKVIRLCRLGHLMRISDERTIKLIIVIDLIATLKNARRIKRWYKEAQRPAVHSAVTLQHPVCGSPHVWVVFYGQF</sequence>
<comment type="caution">
    <text evidence="1">The sequence shown here is derived from an EMBL/GenBank/DDBJ whole genome shotgun (WGS) entry which is preliminary data.</text>
</comment>
<evidence type="ECO:0000313" key="1">
    <source>
        <dbReference type="EMBL" id="KAK9870544.1"/>
    </source>
</evidence>
<reference evidence="1 2" key="1">
    <citation type="submission" date="2023-03" db="EMBL/GenBank/DDBJ databases">
        <title>Genome insight into feeding habits of ladybird beetles.</title>
        <authorList>
            <person name="Li H.-S."/>
            <person name="Huang Y.-H."/>
            <person name="Pang H."/>
        </authorList>
    </citation>
    <scope>NUCLEOTIDE SEQUENCE [LARGE SCALE GENOMIC DNA]</scope>
    <source>
        <strain evidence="1">SYSU_2023b</strain>
        <tissue evidence="1">Whole body</tissue>
    </source>
</reference>
<proteinExistence type="predicted"/>
<name>A0AAW1TJS1_9CUCU</name>
<feature type="non-terminal residue" evidence="1">
    <location>
        <position position="1"/>
    </location>
</feature>
<dbReference type="Proteomes" id="UP001431783">
    <property type="component" value="Unassembled WGS sequence"/>
</dbReference>
<dbReference type="AlphaFoldDB" id="A0AAW1TJS1"/>
<evidence type="ECO:0000313" key="2">
    <source>
        <dbReference type="Proteomes" id="UP001431783"/>
    </source>
</evidence>
<accession>A0AAW1TJS1</accession>
<dbReference type="EMBL" id="JARQZJ010000003">
    <property type="protein sequence ID" value="KAK9870544.1"/>
    <property type="molecule type" value="Genomic_DNA"/>
</dbReference>
<keyword evidence="2" id="KW-1185">Reference proteome</keyword>